<dbReference type="RefSeq" id="WP_184758932.1">
    <property type="nucleotide sequence ID" value="NZ_BAABEK010000110.1"/>
</dbReference>
<organism evidence="2 3">
    <name type="scientific">Streptosporangium album</name>
    <dbReference type="NCBI Taxonomy" id="47479"/>
    <lineage>
        <taxon>Bacteria</taxon>
        <taxon>Bacillati</taxon>
        <taxon>Actinomycetota</taxon>
        <taxon>Actinomycetes</taxon>
        <taxon>Streptosporangiales</taxon>
        <taxon>Streptosporangiaceae</taxon>
        <taxon>Streptosporangium</taxon>
    </lineage>
</organism>
<dbReference type="InterPro" id="IPR000073">
    <property type="entry name" value="AB_hydrolase_1"/>
</dbReference>
<dbReference type="InterPro" id="IPR029058">
    <property type="entry name" value="AB_hydrolase_fold"/>
</dbReference>
<dbReference type="PANTHER" id="PTHR37017">
    <property type="entry name" value="AB HYDROLASE-1 DOMAIN-CONTAINING PROTEIN-RELATED"/>
    <property type="match status" value="1"/>
</dbReference>
<protein>
    <submittedName>
        <fullName evidence="2">Pimeloyl-ACP methyl ester carboxylesterase</fullName>
    </submittedName>
</protein>
<dbReference type="Pfam" id="PF12697">
    <property type="entry name" value="Abhydrolase_6"/>
    <property type="match status" value="1"/>
</dbReference>
<keyword evidence="3" id="KW-1185">Reference proteome</keyword>
<proteinExistence type="predicted"/>
<accession>A0A7W7S3X0</accession>
<dbReference type="GO" id="GO:0003824">
    <property type="term" value="F:catalytic activity"/>
    <property type="evidence" value="ECO:0007669"/>
    <property type="project" value="UniProtKB-ARBA"/>
</dbReference>
<evidence type="ECO:0000313" key="2">
    <source>
        <dbReference type="EMBL" id="MBB4943042.1"/>
    </source>
</evidence>
<feature type="domain" description="AB hydrolase-1" evidence="1">
    <location>
        <begin position="5"/>
        <end position="219"/>
    </location>
</feature>
<dbReference type="SUPFAM" id="SSF53474">
    <property type="entry name" value="alpha/beta-Hydrolases"/>
    <property type="match status" value="1"/>
</dbReference>
<gene>
    <name evidence="2" type="ORF">FHR32_007442</name>
</gene>
<evidence type="ECO:0000313" key="3">
    <source>
        <dbReference type="Proteomes" id="UP000534286"/>
    </source>
</evidence>
<name>A0A7W7S3X0_9ACTN</name>
<dbReference type="AlphaFoldDB" id="A0A7W7S3X0"/>
<dbReference type="PANTHER" id="PTHR37017:SF11">
    <property type="entry name" value="ESTERASE_LIPASE_THIOESTERASE DOMAIN-CONTAINING PROTEIN"/>
    <property type="match status" value="1"/>
</dbReference>
<evidence type="ECO:0000259" key="1">
    <source>
        <dbReference type="Pfam" id="PF12697"/>
    </source>
</evidence>
<reference evidence="2 3" key="1">
    <citation type="submission" date="2020-08" db="EMBL/GenBank/DDBJ databases">
        <title>Sequencing the genomes of 1000 actinobacteria strains.</title>
        <authorList>
            <person name="Klenk H.-P."/>
        </authorList>
    </citation>
    <scope>NUCLEOTIDE SEQUENCE [LARGE SCALE GENOMIC DNA]</scope>
    <source>
        <strain evidence="2 3">DSM 43023</strain>
    </source>
</reference>
<sequence>MATYVLIHGAGSNAWYWHLVAPLLRARGHDVVAPDLPCDDDSAGLAEYADVVVDAVGGRTDLVVVAQSMAGFTAPLVCDRLRVDLLVMLAAMVPSPGESPGDWWANTGHEQARRELDAREGRPSGGDFDIAVTFLHDVPPDVAAGAMSRGRNQSGTPFEKPWPLHAWPDVPTEFLLCRDDRLFPAEFMRRLAHDRLGIVADEMDGGHLVALSRPEELADRLEAYRRKDRSPRSRPAV</sequence>
<dbReference type="Gene3D" id="3.40.50.1820">
    <property type="entry name" value="alpha/beta hydrolase"/>
    <property type="match status" value="1"/>
</dbReference>
<dbReference type="EMBL" id="JACHJU010000004">
    <property type="protein sequence ID" value="MBB4943042.1"/>
    <property type="molecule type" value="Genomic_DNA"/>
</dbReference>
<dbReference type="Proteomes" id="UP000534286">
    <property type="component" value="Unassembled WGS sequence"/>
</dbReference>
<dbReference type="InterPro" id="IPR052897">
    <property type="entry name" value="Sec-Metab_Biosynth_Hydrolase"/>
</dbReference>
<comment type="caution">
    <text evidence="2">The sequence shown here is derived from an EMBL/GenBank/DDBJ whole genome shotgun (WGS) entry which is preliminary data.</text>
</comment>